<comment type="similarity">
    <text evidence="11">Belongs to the globin family.</text>
</comment>
<evidence type="ECO:0000313" key="14">
    <source>
        <dbReference type="EMBL" id="SFY00586.1"/>
    </source>
</evidence>
<dbReference type="GO" id="GO:0005344">
    <property type="term" value="F:oxygen carrier activity"/>
    <property type="evidence" value="ECO:0007669"/>
    <property type="project" value="UniProtKB-KW"/>
</dbReference>
<dbReference type="SUPFAM" id="SSF63380">
    <property type="entry name" value="Riboflavin synthase domain-like"/>
    <property type="match status" value="1"/>
</dbReference>
<keyword evidence="11" id="KW-0408">Iron</keyword>
<organism evidence="14 15">
    <name type="scientific">Streptomyces atratus</name>
    <dbReference type="NCBI Taxonomy" id="1893"/>
    <lineage>
        <taxon>Bacteria</taxon>
        <taxon>Bacillati</taxon>
        <taxon>Actinomycetota</taxon>
        <taxon>Actinomycetes</taxon>
        <taxon>Kitasatosporales</taxon>
        <taxon>Streptomycetaceae</taxon>
        <taxon>Streptomyces</taxon>
    </lineage>
</organism>
<dbReference type="GO" id="GO:0020037">
    <property type="term" value="F:heme binding"/>
    <property type="evidence" value="ECO:0007669"/>
    <property type="project" value="InterPro"/>
</dbReference>
<evidence type="ECO:0000256" key="1">
    <source>
        <dbReference type="ARBA" id="ARBA00001970"/>
    </source>
</evidence>
<dbReference type="InterPro" id="IPR000971">
    <property type="entry name" value="Globin"/>
</dbReference>
<dbReference type="InterPro" id="IPR050415">
    <property type="entry name" value="MRET"/>
</dbReference>
<accession>A0A1K2BPA3</accession>
<dbReference type="STRING" id="1893.SAMN02787144_100980"/>
<dbReference type="PRINTS" id="PR00410">
    <property type="entry name" value="PHEHYDRXLASE"/>
</dbReference>
<evidence type="ECO:0000256" key="9">
    <source>
        <dbReference type="ARBA" id="ARBA00048649"/>
    </source>
</evidence>
<evidence type="ECO:0000259" key="12">
    <source>
        <dbReference type="PROSITE" id="PS01033"/>
    </source>
</evidence>
<keyword evidence="11" id="KW-0479">Metal-binding</keyword>
<comment type="cofactor">
    <cofactor evidence="2">
        <name>FAD</name>
        <dbReference type="ChEBI" id="CHEBI:57692"/>
    </cofactor>
</comment>
<evidence type="ECO:0000256" key="6">
    <source>
        <dbReference type="ARBA" id="ARBA00022857"/>
    </source>
</evidence>
<comment type="similarity">
    <text evidence="3">In the C-terminal section; belongs to the flavoprotein pyridine nucleotide cytochrome reductase family.</text>
</comment>
<gene>
    <name evidence="14" type="ORF">SAMN02787144_100980</name>
</gene>
<dbReference type="InterPro" id="IPR012292">
    <property type="entry name" value="Globin/Proto"/>
</dbReference>
<dbReference type="InterPro" id="IPR008333">
    <property type="entry name" value="Cbr1-like_FAD-bd_dom"/>
</dbReference>
<dbReference type="InterPro" id="IPR039261">
    <property type="entry name" value="FNR_nucleotide-bd"/>
</dbReference>
<dbReference type="PROSITE" id="PS51384">
    <property type="entry name" value="FAD_FR"/>
    <property type="match status" value="1"/>
</dbReference>
<protein>
    <recommendedName>
        <fullName evidence="4">nitric oxide dioxygenase</fullName>
        <ecNumber evidence="4">1.14.12.17</ecNumber>
    </recommendedName>
</protein>
<keyword evidence="11" id="KW-0561">Oxygen transport</keyword>
<comment type="catalytic activity">
    <reaction evidence="10">
        <text>2 nitric oxide + NADPH + 2 O2 = 2 nitrate + NADP(+) + H(+)</text>
        <dbReference type="Rhea" id="RHEA:19465"/>
        <dbReference type="ChEBI" id="CHEBI:15378"/>
        <dbReference type="ChEBI" id="CHEBI:15379"/>
        <dbReference type="ChEBI" id="CHEBI:16480"/>
        <dbReference type="ChEBI" id="CHEBI:17632"/>
        <dbReference type="ChEBI" id="CHEBI:57783"/>
        <dbReference type="ChEBI" id="CHEBI:58349"/>
        <dbReference type="EC" id="1.14.12.17"/>
    </reaction>
</comment>
<keyword evidence="11" id="KW-0349">Heme</keyword>
<proteinExistence type="inferred from homology"/>
<dbReference type="SUPFAM" id="SSF52343">
    <property type="entry name" value="Ferredoxin reductase-like, C-terminal NADP-linked domain"/>
    <property type="match status" value="1"/>
</dbReference>
<dbReference type="OrthoDB" id="3213438at2"/>
<feature type="domain" description="FAD-binding FR-type" evidence="13">
    <location>
        <begin position="182"/>
        <end position="282"/>
    </location>
</feature>
<dbReference type="GO" id="GO:0051537">
    <property type="term" value="F:2 iron, 2 sulfur cluster binding"/>
    <property type="evidence" value="ECO:0007669"/>
    <property type="project" value="UniProtKB-KW"/>
</dbReference>
<dbReference type="GO" id="GO:0019825">
    <property type="term" value="F:oxygen binding"/>
    <property type="evidence" value="ECO:0007669"/>
    <property type="project" value="InterPro"/>
</dbReference>
<keyword evidence="6" id="KW-0521">NADP</keyword>
<evidence type="ECO:0000256" key="2">
    <source>
        <dbReference type="ARBA" id="ARBA00001974"/>
    </source>
</evidence>
<evidence type="ECO:0000256" key="4">
    <source>
        <dbReference type="ARBA" id="ARBA00012229"/>
    </source>
</evidence>
<dbReference type="InterPro" id="IPR017938">
    <property type="entry name" value="Riboflavin_synthase-like_b-brl"/>
</dbReference>
<dbReference type="CDD" id="cd19753">
    <property type="entry name" value="Mb-like_oxidoreductase"/>
    <property type="match status" value="1"/>
</dbReference>
<dbReference type="Gene3D" id="2.40.30.10">
    <property type="entry name" value="Translation factors"/>
    <property type="match status" value="1"/>
</dbReference>
<keyword evidence="7" id="KW-0411">Iron-sulfur</keyword>
<dbReference type="PROSITE" id="PS01033">
    <property type="entry name" value="GLOBIN"/>
    <property type="match status" value="1"/>
</dbReference>
<dbReference type="Pfam" id="PF00970">
    <property type="entry name" value="FAD_binding_6"/>
    <property type="match status" value="1"/>
</dbReference>
<keyword evidence="5" id="KW-0001">2Fe-2S</keyword>
<dbReference type="Gene3D" id="3.40.50.80">
    <property type="entry name" value="Nucleotide-binding domain of ferredoxin-NADP reductase (FNR) module"/>
    <property type="match status" value="1"/>
</dbReference>
<dbReference type="InterPro" id="IPR009050">
    <property type="entry name" value="Globin-like_sf"/>
</dbReference>
<dbReference type="EC" id="1.14.12.17" evidence="4"/>
<dbReference type="RefSeq" id="WP_072486119.1">
    <property type="nucleotide sequence ID" value="NZ_CP108276.1"/>
</dbReference>
<comment type="catalytic activity">
    <reaction evidence="9">
        <text>2 nitric oxide + NADH + 2 O2 = 2 nitrate + NAD(+) + H(+)</text>
        <dbReference type="Rhea" id="RHEA:19469"/>
        <dbReference type="ChEBI" id="CHEBI:15378"/>
        <dbReference type="ChEBI" id="CHEBI:15379"/>
        <dbReference type="ChEBI" id="CHEBI:16480"/>
        <dbReference type="ChEBI" id="CHEBI:17632"/>
        <dbReference type="ChEBI" id="CHEBI:57540"/>
        <dbReference type="ChEBI" id="CHEBI:57945"/>
        <dbReference type="EC" id="1.14.12.17"/>
    </reaction>
</comment>
<evidence type="ECO:0000256" key="8">
    <source>
        <dbReference type="ARBA" id="ARBA00023027"/>
    </source>
</evidence>
<dbReference type="EMBL" id="FPJO01000009">
    <property type="protein sequence ID" value="SFY00586.1"/>
    <property type="molecule type" value="Genomic_DNA"/>
</dbReference>
<sequence length="443" mass="48014">MNTPSEDYHALLARHDAMRLRRRILAPSGSRAGEWSAEAPQAYDGTADQRLIGDSLSLVNPLEELIAELYRILFERHPYLRSLFPESMAFQQAHLAGIFRYLIGNLHRTEEMIGVFGQLGRDHRKLGVRPAHFEAFEAALIEALRVRAGARWTHALEQAWLRMLRLAVSAMVRGADEAIAEPPSWEATVTSHELRTPDLAVLRVRPHQPYAFEAGQYASLESPLLEQAWRPYYLARAPHPDGELEFHVRARGADGVSDALVHGAREGGAVRLSAPRGALALPDHLPAADLLLIASGTGWAPMKALLQRIDADHSRAHRVRLLLGPAGEMAAAGEMYDAAYLEAFRRKRSWLTVIAADAASTRFAGAGLRALNGILPPQPGAAARQHAFLALAPEAATTGPTQAVAARLAAAGVPAEQIRHDATGVVAVTEVSASTTRTGLLSA</sequence>
<evidence type="ECO:0000313" key="15">
    <source>
        <dbReference type="Proteomes" id="UP000181909"/>
    </source>
</evidence>
<dbReference type="AlphaFoldDB" id="A0A1K2BPA3"/>
<dbReference type="SUPFAM" id="SSF46458">
    <property type="entry name" value="Globin-like"/>
    <property type="match status" value="1"/>
</dbReference>
<keyword evidence="8" id="KW-0520">NAD</keyword>
<dbReference type="PANTHER" id="PTHR47354">
    <property type="entry name" value="NADH OXIDOREDUCTASE HCR"/>
    <property type="match status" value="1"/>
</dbReference>
<dbReference type="Pfam" id="PF00042">
    <property type="entry name" value="Globin"/>
    <property type="match status" value="1"/>
</dbReference>
<dbReference type="Proteomes" id="UP000181909">
    <property type="component" value="Unassembled WGS sequence"/>
</dbReference>
<reference evidence="14 15" key="1">
    <citation type="submission" date="2016-11" db="EMBL/GenBank/DDBJ databases">
        <authorList>
            <person name="Jaros S."/>
            <person name="Januszkiewicz K."/>
            <person name="Wedrychowicz H."/>
        </authorList>
    </citation>
    <scope>NUCLEOTIDE SEQUENCE [LARGE SCALE GENOMIC DNA]</scope>
    <source>
        <strain evidence="14 15">OK807</strain>
    </source>
</reference>
<keyword evidence="11" id="KW-0813">Transport</keyword>
<evidence type="ECO:0000259" key="13">
    <source>
        <dbReference type="PROSITE" id="PS51384"/>
    </source>
</evidence>
<evidence type="ECO:0000256" key="3">
    <source>
        <dbReference type="ARBA" id="ARBA00006401"/>
    </source>
</evidence>
<dbReference type="PANTHER" id="PTHR47354:SF5">
    <property type="entry name" value="PROTEIN RFBI"/>
    <property type="match status" value="1"/>
</dbReference>
<dbReference type="InterPro" id="IPR017927">
    <property type="entry name" value="FAD-bd_FR_type"/>
</dbReference>
<feature type="domain" description="Globin" evidence="12">
    <location>
        <begin position="44"/>
        <end position="176"/>
    </location>
</feature>
<dbReference type="GO" id="GO:0008941">
    <property type="term" value="F:nitric oxide dioxygenase NAD(P)H activity"/>
    <property type="evidence" value="ECO:0007669"/>
    <property type="project" value="UniProtKB-EC"/>
</dbReference>
<evidence type="ECO:0000256" key="7">
    <source>
        <dbReference type="ARBA" id="ARBA00023014"/>
    </source>
</evidence>
<dbReference type="Gene3D" id="1.10.490.10">
    <property type="entry name" value="Globins"/>
    <property type="match status" value="1"/>
</dbReference>
<evidence type="ECO:0000256" key="11">
    <source>
        <dbReference type="RuleBase" id="RU000356"/>
    </source>
</evidence>
<evidence type="ECO:0000256" key="10">
    <source>
        <dbReference type="ARBA" id="ARBA00049433"/>
    </source>
</evidence>
<evidence type="ECO:0000256" key="5">
    <source>
        <dbReference type="ARBA" id="ARBA00022714"/>
    </source>
</evidence>
<name>A0A1K2BPA3_STRAR</name>
<comment type="cofactor">
    <cofactor evidence="1">
        <name>heme b</name>
        <dbReference type="ChEBI" id="CHEBI:60344"/>
    </cofactor>
</comment>